<accession>A0ABY5AJX5</accession>
<feature type="transmembrane region" description="Helical" evidence="6">
    <location>
        <begin position="48"/>
        <end position="69"/>
    </location>
</feature>
<keyword evidence="6" id="KW-0472">Membrane</keyword>
<keyword evidence="8" id="KW-0326">Glycosidase</keyword>
<dbReference type="Gene3D" id="3.40.50.1580">
    <property type="entry name" value="Nucleoside phosphorylase domain"/>
    <property type="match status" value="1"/>
</dbReference>
<keyword evidence="3" id="KW-0028">Amino-acid biosynthesis</keyword>
<keyword evidence="5" id="KW-0486">Methionine biosynthesis</keyword>
<dbReference type="InterPro" id="IPR000845">
    <property type="entry name" value="Nucleoside_phosphorylase_d"/>
</dbReference>
<feature type="domain" description="Nucleoside phosphorylase" evidence="7">
    <location>
        <begin position="7"/>
        <end position="234"/>
    </location>
</feature>
<proteinExistence type="predicted"/>
<dbReference type="PANTHER" id="PTHR46832">
    <property type="entry name" value="5'-METHYLTHIOADENOSINE/S-ADENOSYLHOMOCYSTEINE NUCLEOSIDASE"/>
    <property type="match status" value="1"/>
</dbReference>
<dbReference type="GO" id="GO:0008930">
    <property type="term" value="F:methylthioadenosine nucleosidase activity"/>
    <property type="evidence" value="ECO:0007669"/>
    <property type="project" value="UniProtKB-EC"/>
</dbReference>
<comment type="pathway">
    <text evidence="1">Amino-acid biosynthesis; L-methionine biosynthesis via salvage pathway; S-methyl-5-thio-alpha-D-ribose 1-phosphate from S-methyl-5'-thioadenosine (hydrolase route): step 1/2.</text>
</comment>
<dbReference type="EC" id="3.2.2.9" evidence="2"/>
<dbReference type="CDD" id="cd09008">
    <property type="entry name" value="MTAN"/>
    <property type="match status" value="1"/>
</dbReference>
<name>A0ABY5AJX5_9ACTO</name>
<dbReference type="PANTHER" id="PTHR46832:SF1">
    <property type="entry name" value="5'-METHYLTHIOADENOSINE_S-ADENOSYLHOMOCYSTEINE NUCLEOSIDASE"/>
    <property type="match status" value="1"/>
</dbReference>
<dbReference type="GO" id="GO:0008782">
    <property type="term" value="F:adenosylhomocysteine nucleosidase activity"/>
    <property type="evidence" value="ECO:0007669"/>
    <property type="project" value="UniProtKB-EC"/>
</dbReference>
<dbReference type="InterPro" id="IPR035994">
    <property type="entry name" value="Nucleoside_phosphorylase_sf"/>
</dbReference>
<keyword evidence="9" id="KW-1185">Reference proteome</keyword>
<evidence type="ECO:0000259" key="7">
    <source>
        <dbReference type="Pfam" id="PF01048"/>
    </source>
</evidence>
<evidence type="ECO:0000313" key="9">
    <source>
        <dbReference type="Proteomes" id="UP001056109"/>
    </source>
</evidence>
<evidence type="ECO:0000256" key="2">
    <source>
        <dbReference type="ARBA" id="ARBA00011974"/>
    </source>
</evidence>
<evidence type="ECO:0000256" key="4">
    <source>
        <dbReference type="ARBA" id="ARBA00022801"/>
    </source>
</evidence>
<evidence type="ECO:0000256" key="5">
    <source>
        <dbReference type="ARBA" id="ARBA00023167"/>
    </source>
</evidence>
<evidence type="ECO:0000256" key="1">
    <source>
        <dbReference type="ARBA" id="ARBA00004945"/>
    </source>
</evidence>
<keyword evidence="4 8" id="KW-0378">Hydrolase</keyword>
<keyword evidence="6" id="KW-1133">Transmembrane helix</keyword>
<keyword evidence="6" id="KW-0812">Transmembrane</keyword>
<dbReference type="Proteomes" id="UP001056109">
    <property type="component" value="Chromosome"/>
</dbReference>
<dbReference type="SUPFAM" id="SSF53167">
    <property type="entry name" value="Purine and uridine phosphorylases"/>
    <property type="match status" value="1"/>
</dbReference>
<protein>
    <recommendedName>
        <fullName evidence="2">adenosylhomocysteine nucleosidase</fullName>
        <ecNumber evidence="2">3.2.2.9</ecNumber>
    </recommendedName>
</protein>
<dbReference type="EMBL" id="CP099547">
    <property type="protein sequence ID" value="USR79493.1"/>
    <property type="molecule type" value="Genomic_DNA"/>
</dbReference>
<dbReference type="InterPro" id="IPR010049">
    <property type="entry name" value="MTA_SAH_Nsdase"/>
</dbReference>
<evidence type="ECO:0000256" key="6">
    <source>
        <dbReference type="SAM" id="Phobius"/>
    </source>
</evidence>
<evidence type="ECO:0000313" key="8">
    <source>
        <dbReference type="EMBL" id="USR79493.1"/>
    </source>
</evidence>
<organism evidence="8 9">
    <name type="scientific">Arcanobacterium pinnipediorum</name>
    <dbReference type="NCBI Taxonomy" id="1503041"/>
    <lineage>
        <taxon>Bacteria</taxon>
        <taxon>Bacillati</taxon>
        <taxon>Actinomycetota</taxon>
        <taxon>Actinomycetes</taxon>
        <taxon>Actinomycetales</taxon>
        <taxon>Actinomycetaceae</taxon>
        <taxon>Arcanobacterium</taxon>
    </lineage>
</organism>
<dbReference type="RefSeq" id="WP_252673362.1">
    <property type="nucleotide sequence ID" value="NZ_CP099547.1"/>
</dbReference>
<dbReference type="NCBIfam" id="TIGR01704">
    <property type="entry name" value="MTA_SAH-Nsdase"/>
    <property type="match status" value="1"/>
</dbReference>
<gene>
    <name evidence="8" type="primary">mtnN</name>
    <name evidence="8" type="ORF">NG665_00400</name>
</gene>
<sequence>MKNIDALIIAAMKEEMAPFLDLIESCHPKPIDSPVGTAYQASKGSMRMVLLVTGIGMSACSAALGWALAHFTPKVIVSIGSAGGLARDSRVGQIVVGSNYIHGGADGTAFGYVRGQVPGQPETFSGDPLMLEAVANLIESGEESVPIRVGQMLSSDAFITERNVRDTRQAFPSGLSADMESHAAAQTAHAWGIPFISIRGISDLCGDPDDQSVSFHTELAEVATRAARVACHALQNSGYISLTRCTTQRFSPPTLTSALYFMLARRYELAAGNPEILNDANMAVVHQEIDSFAPDVVEKLVGEIAAGKAFAQQEPNSALTAKDYDRLRAEFLASLPDDSQTETFTWPPTSQTIIKRFDGYWNEALTSIGLVPRQGRSRGGVKYSESDYQAAITQYLQYAQENDSPPSFAGYSMFTKLDSVKGSVPSGAAIRQHFGSWTNALRSAK</sequence>
<dbReference type="Pfam" id="PF01048">
    <property type="entry name" value="PNP_UDP_1"/>
    <property type="match status" value="1"/>
</dbReference>
<evidence type="ECO:0000256" key="3">
    <source>
        <dbReference type="ARBA" id="ARBA00022605"/>
    </source>
</evidence>
<reference evidence="8" key="1">
    <citation type="submission" date="2022-06" db="EMBL/GenBank/DDBJ databases">
        <title>Complete Genome Sequence of Arcanobacterium pinnipediorum strain DSM 28752 isolated from a harbour seal.</title>
        <authorList>
            <person name="Borowiak M."/>
            <person name="Kreitlow A."/>
            <person name="Alssahen M."/>
            <person name="Malorny B."/>
            <person name="Laemmler C."/>
            <person name="Prenger-Berninghoff E."/>
            <person name="Siebert U."/>
            <person name="Ploetz M."/>
            <person name="Abdulmawjood A."/>
        </authorList>
    </citation>
    <scope>NUCLEOTIDE SEQUENCE</scope>
    <source>
        <strain evidence="8">DSM 28752</strain>
    </source>
</reference>